<organism evidence="1 2">
    <name type="scientific">Steinernema carpocapsae</name>
    <name type="common">Entomopathogenic nematode</name>
    <dbReference type="NCBI Taxonomy" id="34508"/>
    <lineage>
        <taxon>Eukaryota</taxon>
        <taxon>Metazoa</taxon>
        <taxon>Ecdysozoa</taxon>
        <taxon>Nematoda</taxon>
        <taxon>Chromadorea</taxon>
        <taxon>Rhabditida</taxon>
        <taxon>Tylenchina</taxon>
        <taxon>Panagrolaimomorpha</taxon>
        <taxon>Strongyloidoidea</taxon>
        <taxon>Steinernematidae</taxon>
        <taxon>Steinernema</taxon>
    </lineage>
</organism>
<evidence type="ECO:0000313" key="2">
    <source>
        <dbReference type="Proteomes" id="UP000298663"/>
    </source>
</evidence>
<comment type="caution">
    <text evidence="1">The sequence shown here is derived from an EMBL/GenBank/DDBJ whole genome shotgun (WGS) entry which is preliminary data.</text>
</comment>
<keyword evidence="2" id="KW-1185">Reference proteome</keyword>
<reference evidence="1 2" key="2">
    <citation type="journal article" date="2019" name="G3 (Bethesda)">
        <title>Hybrid Assembly of the Genome of the Entomopathogenic Nematode Steinernema carpocapsae Identifies the X-Chromosome.</title>
        <authorList>
            <person name="Serra L."/>
            <person name="Macchietto M."/>
            <person name="Macias-Munoz A."/>
            <person name="McGill C.J."/>
            <person name="Rodriguez I.M."/>
            <person name="Rodriguez B."/>
            <person name="Murad R."/>
            <person name="Mortazavi A."/>
        </authorList>
    </citation>
    <scope>NUCLEOTIDE SEQUENCE [LARGE SCALE GENOMIC DNA]</scope>
    <source>
        <strain evidence="1 2">ALL</strain>
    </source>
</reference>
<accession>A0A4U5N2I6</accession>
<dbReference type="AlphaFoldDB" id="A0A4U5N2I6"/>
<evidence type="ECO:0000313" key="1">
    <source>
        <dbReference type="EMBL" id="TKR76616.1"/>
    </source>
</evidence>
<protein>
    <submittedName>
        <fullName evidence="1">Uncharacterized protein</fullName>
    </submittedName>
</protein>
<gene>
    <name evidence="1" type="ORF">L596_017730</name>
</gene>
<proteinExistence type="predicted"/>
<reference evidence="1 2" key="1">
    <citation type="journal article" date="2015" name="Genome Biol.">
        <title>Comparative genomics of Steinernema reveals deeply conserved gene regulatory networks.</title>
        <authorList>
            <person name="Dillman A.R."/>
            <person name="Macchietto M."/>
            <person name="Porter C.F."/>
            <person name="Rogers A."/>
            <person name="Williams B."/>
            <person name="Antoshechkin I."/>
            <person name="Lee M.M."/>
            <person name="Goodwin Z."/>
            <person name="Lu X."/>
            <person name="Lewis E.E."/>
            <person name="Goodrich-Blair H."/>
            <person name="Stock S.P."/>
            <person name="Adams B.J."/>
            <person name="Sternberg P.W."/>
            <person name="Mortazavi A."/>
        </authorList>
    </citation>
    <scope>NUCLEOTIDE SEQUENCE [LARGE SCALE GENOMIC DNA]</scope>
    <source>
        <strain evidence="1 2">ALL</strain>
    </source>
</reference>
<name>A0A4U5N2I6_STECR</name>
<dbReference type="EMBL" id="AZBU02000005">
    <property type="protein sequence ID" value="TKR76616.1"/>
    <property type="molecule type" value="Genomic_DNA"/>
</dbReference>
<dbReference type="Proteomes" id="UP000298663">
    <property type="component" value="Unassembled WGS sequence"/>
</dbReference>
<sequence>MVVWEKVFTGKATSICITKHSRCVNEPRSIFYALKKNVVEYYNKTDMPMMSNEECMGGVTTSICCCYERLPRSVSGIPSDVLLLSLCQEQRGQHEVKGSPRCLRQPRSAWFLRLDSDVYRQRSFRLGIVLNIA</sequence>